<protein>
    <recommendedName>
        <fullName evidence="2">protein-tyrosine-phosphatase</fullName>
        <ecNumber evidence="2">3.1.3.48</ecNumber>
    </recommendedName>
</protein>
<feature type="region of interest" description="Disordered" evidence="4">
    <location>
        <begin position="1240"/>
        <end position="1276"/>
    </location>
</feature>
<feature type="compositionally biased region" description="Low complexity" evidence="4">
    <location>
        <begin position="1143"/>
        <end position="1157"/>
    </location>
</feature>
<feature type="region of interest" description="Disordered" evidence="4">
    <location>
        <begin position="1103"/>
        <end position="1177"/>
    </location>
</feature>
<dbReference type="InterPro" id="IPR016130">
    <property type="entry name" value="Tyr_Pase_AS"/>
</dbReference>
<name>A0A315USY2_GAMAF</name>
<evidence type="ECO:0000256" key="2">
    <source>
        <dbReference type="ARBA" id="ARBA00013064"/>
    </source>
</evidence>
<dbReference type="PANTHER" id="PTHR19134">
    <property type="entry name" value="RECEPTOR-TYPE TYROSINE-PROTEIN PHOSPHATASE"/>
    <property type="match status" value="1"/>
</dbReference>
<feature type="compositionally biased region" description="Basic and acidic residues" evidence="4">
    <location>
        <begin position="573"/>
        <end position="591"/>
    </location>
</feature>
<dbReference type="Gene3D" id="3.10.200.10">
    <property type="entry name" value="Alpha carbonic anhydrase"/>
    <property type="match status" value="1"/>
</dbReference>
<dbReference type="PROSITE" id="PS50055">
    <property type="entry name" value="TYR_PHOSPHATASE_PTP"/>
    <property type="match status" value="2"/>
</dbReference>
<dbReference type="GO" id="GO:0004725">
    <property type="term" value="F:protein tyrosine phosphatase activity"/>
    <property type="evidence" value="ECO:0007669"/>
    <property type="project" value="UniProtKB-EC"/>
</dbReference>
<dbReference type="PROSITE" id="PS50056">
    <property type="entry name" value="TYR_PHOSPHATASE_2"/>
    <property type="match status" value="2"/>
</dbReference>
<dbReference type="PROSITE" id="PS00383">
    <property type="entry name" value="TYR_PHOSPHATASE_1"/>
    <property type="match status" value="1"/>
</dbReference>
<feature type="compositionally biased region" description="Polar residues" evidence="4">
    <location>
        <begin position="619"/>
        <end position="642"/>
    </location>
</feature>
<feature type="region of interest" description="Disordered" evidence="4">
    <location>
        <begin position="543"/>
        <end position="669"/>
    </location>
</feature>
<comment type="similarity">
    <text evidence="1">Belongs to the protein-tyrosine phosphatase family. Receptor class 5 subfamily.</text>
</comment>
<feature type="domain" description="Tyrosine specific protein phosphatases" evidence="6">
    <location>
        <begin position="1917"/>
        <end position="1991"/>
    </location>
</feature>
<comment type="caution">
    <text evidence="8">The sequence shown here is derived from an EMBL/GenBank/DDBJ whole genome shotgun (WGS) entry which is preliminary data.</text>
</comment>
<dbReference type="SMART" id="SM00194">
    <property type="entry name" value="PTPc"/>
    <property type="match status" value="2"/>
</dbReference>
<dbReference type="PRINTS" id="PR00700">
    <property type="entry name" value="PRTYPHPHTASE"/>
</dbReference>
<reference evidence="8 9" key="1">
    <citation type="journal article" date="2018" name="G3 (Bethesda)">
        <title>A High-Quality Reference Genome for the Invasive Mosquitofish Gambusia affinis Using a Chicago Library.</title>
        <authorList>
            <person name="Hoffberg S.L."/>
            <person name="Troendle N.J."/>
            <person name="Glenn T.C."/>
            <person name="Mahmud O."/>
            <person name="Louha S."/>
            <person name="Chalopin D."/>
            <person name="Bennetzen J.L."/>
            <person name="Mauricio R."/>
        </authorList>
    </citation>
    <scope>NUCLEOTIDE SEQUENCE [LARGE SCALE GENOMIC DNA]</scope>
    <source>
        <strain evidence="8">NE01/NJP1002.9</strain>
        <tissue evidence="8">Muscle</tissue>
    </source>
</reference>
<dbReference type="Gene3D" id="3.90.190.10">
    <property type="entry name" value="Protein tyrosine phosphatase superfamily"/>
    <property type="match status" value="2"/>
</dbReference>
<feature type="compositionally biased region" description="Basic and acidic residues" evidence="4">
    <location>
        <begin position="556"/>
        <end position="566"/>
    </location>
</feature>
<organism evidence="8 9">
    <name type="scientific">Gambusia affinis</name>
    <name type="common">Western mosquitofish</name>
    <name type="synonym">Heterandria affinis</name>
    <dbReference type="NCBI Taxonomy" id="33528"/>
    <lineage>
        <taxon>Eukaryota</taxon>
        <taxon>Metazoa</taxon>
        <taxon>Chordata</taxon>
        <taxon>Craniata</taxon>
        <taxon>Vertebrata</taxon>
        <taxon>Euteleostomi</taxon>
        <taxon>Actinopterygii</taxon>
        <taxon>Neopterygii</taxon>
        <taxon>Teleostei</taxon>
        <taxon>Neoteleostei</taxon>
        <taxon>Acanthomorphata</taxon>
        <taxon>Ovalentaria</taxon>
        <taxon>Atherinomorphae</taxon>
        <taxon>Cyprinodontiformes</taxon>
        <taxon>Poeciliidae</taxon>
        <taxon>Poeciliinae</taxon>
        <taxon>Gambusia</taxon>
    </lineage>
</organism>
<keyword evidence="3" id="KW-0904">Protein phosphatase</keyword>
<dbReference type="SUPFAM" id="SSF51069">
    <property type="entry name" value="Carbonic anhydrase"/>
    <property type="match status" value="1"/>
</dbReference>
<dbReference type="Pfam" id="PF00102">
    <property type="entry name" value="Y_phosphatase"/>
    <property type="match status" value="2"/>
</dbReference>
<feature type="domain" description="Alpha-carbonic anhydrase" evidence="7">
    <location>
        <begin position="173"/>
        <end position="452"/>
    </location>
</feature>
<dbReference type="InterPro" id="IPR050348">
    <property type="entry name" value="Protein-Tyr_Phosphatase"/>
</dbReference>
<sequence length="2034" mass="224046">MCHFVLAVEPPAQGLEKLPEEMNWSYSGGPWDPYAWKIPLRAPSAMCVGAHVVVNPVNPEFPLPGKFTGKFPKEYSTVLTLTNHKNLHSTVVKSGNTLALLLLSLCGCLWKPSGSRELEREARRVLAAFKRAQQSSVTSKSGLRLLVAMAALCQRSRSVCADVSVCACVSTKLVFIPTGSLNQQNWGKSYPSCNGARQSPVDIDEMFTQVRMQFQNLQLEGWHIPTSESTTIQNNGKTAVINLGGDFFVSGGGLSSRFRVSRLSFHWGRCNATSDGSEHSLNGMKYPLEVSVNSTPRVFFSSVDMQIYCYNPNEFQSLDDAMENGGRVAALAVLFEVSLEDNGNFSPIVEAVSGVTRYGKSGSVDTITLSSLLPNVTDKFYIYNGSLTTPPCSESVEWIVFKHTVAISEAQRDPSYHILVSVSPVLLFVRIPALKPLVGDGVPVDGGVEHNAGALPRHHDGGVVLSIGLDVIREHHVPGLLHGHHLAKHLQLMGEGETATQAGGKGAIISSLLANSSYVVQVVAICTNGLKGRWSDQIIVDMPLEDPESDSSTDTVTKEADSHREGSTITGPKRPDNQNHLDVASEDHSPVEEVPADQTRVYQNQPTQHQKKTTDQTQINQHTPVQTGRQLTPKTPSDSVNLQEALPDENTREKASSNKLTPHGSNQNWIEDDQLIPANSPFTSPSFDSTSAIWVNRITEEPGLLFPVARTTVPPAIRRQITEEASLSILSPQPLDPDLPEQASENPPTKSELFTHPVEDIKITDVFYEDTVTSSPLGVITHPPTGSPSVVPGNEVHEDSVMIPEESGAAVSEPLQTSFTSDSASPTSEWITENTATGGNTLSDSFYKSFTTSSLLRGLMHTTQPLFNADTPISRTEDSTVDQFSGFIESSNSLTEMNINPTPSVSDGELSTALPLKPLTKFTNSSHLSLALLEYLFNSSQPNLDQLPTSTILSSQDLVNTTNSLFLLSNYGSANAQLAKTAQHEEINQNNSLTGVRSQDIVELSELIHNNEEGSSADTNEDELYANLSMSLLDSGGLGLTGESGSGSGHDSNMLSGETDEVAEAQPTFSPFSRSAVSITVNYTQENSLVPQSKIFAARVKSGVSRKLGSEKENEMSGEGIEEGNSGSLEGKENHEHRGKVCSESGSGAEDSSGSEEQATANDHIKPKQDDDDQERFKVVKVVRKNRFVSKGNRTRIRNEVLGSERAVSHQMTSREDASTPDQAWFVTNDKNLYVGNDKEDQNTTLESPGFGLRSSVDTTEGYTEKEELTEGAGRGSAAKVSLERFSNVTGSFQTAGSSMLKDLFPLLRFTDTQEGKLEQKGEGSNSSHESRVGLVEGVEKEKRTVVPLAVVSTLTTLCLLVLVGILIYWRYKHSPCPFYIVPDHLFTSNLASLAANFYPDDPASPKVLSVPSTPLLLSTDCHEPLTVKQFVKHVLELHSTNTFSREFEEVQAYDHSRVKLSNSLDRDGKCGDYINANFVDGYERTRAYIAAQGPLKASREDFWRMIWQQNVGVIVMITNLKEKGRVRPDTNTEGLHQDQRRVRISCLLLPLQTKCDQYWPEENQEEYGAYQVALRSAKTLAYYTLRTFTVRDTANKVPQKRVEHTVLHYHYTQWPDMGVPEYTLPLLSFIRASSRARTQEMGPVLVHCSAGVGRTGTYIVIDSMLQQIHDQGTVNVLGFLKHVRTQRNFLVQTEEQYVFIHDALVEAILSRDTSVTSDLLHNYVSNLLIPSATGRTRMDKQFKLISQRQAKHADYSTALKDGNAERNRARALMPVERSRVSLAASESNSTGYINASYVTGHHCCKGFIVSQTPLSSTVEDFWRMIWEHNTHTVVCLPDTNNQIEKRDCCVYWPSKDLPLRFDAFTVSHTGEELVHLTNDERVFVQDFTMQSPQNDCILHVRQYSTPCWPNPDSPIRNSFDLISIVRERSRHSQEPVVVHDPLGGATSGLFCALSTLFSQLEEEGAVDVYMVARMTNLMRPGVFNDVEQYQYLYRAMLSLVSSQEDQRALQSPETNGSVPLGQSNATESLESLM</sequence>
<feature type="compositionally biased region" description="Basic and acidic residues" evidence="4">
    <location>
        <begin position="1130"/>
        <end position="1141"/>
    </location>
</feature>
<dbReference type="SMART" id="SM01057">
    <property type="entry name" value="Carb_anhydrase"/>
    <property type="match status" value="1"/>
</dbReference>
<dbReference type="InterPro" id="IPR036398">
    <property type="entry name" value="CA_dom_sf"/>
</dbReference>
<dbReference type="SMART" id="SM00404">
    <property type="entry name" value="PTPc_motif"/>
    <property type="match status" value="2"/>
</dbReference>
<evidence type="ECO:0000313" key="9">
    <source>
        <dbReference type="Proteomes" id="UP000250572"/>
    </source>
</evidence>
<feature type="non-terminal residue" evidence="8">
    <location>
        <position position="2034"/>
    </location>
</feature>
<evidence type="ECO:0000256" key="3">
    <source>
        <dbReference type="ARBA" id="ARBA00022912"/>
    </source>
</evidence>
<feature type="region of interest" description="Disordered" evidence="4">
    <location>
        <begin position="724"/>
        <end position="752"/>
    </location>
</feature>
<dbReference type="CDD" id="cd14550">
    <property type="entry name" value="R5-PTP-2"/>
    <property type="match status" value="1"/>
</dbReference>
<dbReference type="Proteomes" id="UP000250572">
    <property type="component" value="Unassembled WGS sequence"/>
</dbReference>
<gene>
    <name evidence="8" type="ORF">CCH79_00014310</name>
</gene>
<keyword evidence="9" id="KW-1185">Reference proteome</keyword>
<dbReference type="FunFam" id="3.90.190.10:FF:000013">
    <property type="entry name" value="receptor-type tyrosine-protein phosphatase zeta isoform X1"/>
    <property type="match status" value="1"/>
</dbReference>
<feature type="domain" description="Tyrosine-protein phosphatase" evidence="5">
    <location>
        <begin position="1739"/>
        <end position="2000"/>
    </location>
</feature>
<feature type="compositionally biased region" description="Low complexity" evidence="4">
    <location>
        <begin position="1117"/>
        <end position="1129"/>
    </location>
</feature>
<dbReference type="PROSITE" id="PS51144">
    <property type="entry name" value="ALPHA_CA_2"/>
    <property type="match status" value="1"/>
</dbReference>
<evidence type="ECO:0000256" key="1">
    <source>
        <dbReference type="ARBA" id="ARBA00006246"/>
    </source>
</evidence>
<dbReference type="SUPFAM" id="SSF52799">
    <property type="entry name" value="(Phosphotyrosine protein) phosphatases II"/>
    <property type="match status" value="2"/>
</dbReference>
<dbReference type="EC" id="3.1.3.48" evidence="2"/>
<proteinExistence type="inferred from homology"/>
<accession>A0A315USY2</accession>
<keyword evidence="3" id="KW-0378">Hydrolase</keyword>
<dbReference type="InterPro" id="IPR001148">
    <property type="entry name" value="CA_dom"/>
</dbReference>
<dbReference type="STRING" id="33528.ENSGAFP00000006830"/>
<feature type="domain" description="Tyrosine-protein phosphatase" evidence="5">
    <location>
        <begin position="1442"/>
        <end position="1708"/>
    </location>
</feature>
<evidence type="ECO:0000259" key="7">
    <source>
        <dbReference type="PROSITE" id="PS51144"/>
    </source>
</evidence>
<evidence type="ECO:0000259" key="5">
    <source>
        <dbReference type="PROSITE" id="PS50055"/>
    </source>
</evidence>
<feature type="domain" description="Tyrosine specific protein phosphatases" evidence="6">
    <location>
        <begin position="1625"/>
        <end position="1699"/>
    </location>
</feature>
<dbReference type="Pfam" id="PF00194">
    <property type="entry name" value="Carb_anhydrase"/>
    <property type="match status" value="1"/>
</dbReference>
<feature type="compositionally biased region" description="Polar residues" evidence="4">
    <location>
        <begin position="657"/>
        <end position="669"/>
    </location>
</feature>
<dbReference type="InterPro" id="IPR003595">
    <property type="entry name" value="Tyr_Pase_cat"/>
</dbReference>
<dbReference type="InterPro" id="IPR029021">
    <property type="entry name" value="Prot-tyrosine_phosphatase-like"/>
</dbReference>
<dbReference type="EMBL" id="NHOQ01002778">
    <property type="protein sequence ID" value="PWA14636.1"/>
    <property type="molecule type" value="Genomic_DNA"/>
</dbReference>
<dbReference type="PANTHER" id="PTHR19134:SF461">
    <property type="entry name" value="RECEPTOR-TYPE TYROSINE-PROTEIN PHOSPHATASE ZETA"/>
    <property type="match status" value="1"/>
</dbReference>
<dbReference type="InterPro" id="IPR000242">
    <property type="entry name" value="PTP_cat"/>
</dbReference>
<feature type="region of interest" description="Disordered" evidence="4">
    <location>
        <begin position="2007"/>
        <end position="2034"/>
    </location>
</feature>
<evidence type="ECO:0000259" key="6">
    <source>
        <dbReference type="PROSITE" id="PS50056"/>
    </source>
</evidence>
<dbReference type="InterPro" id="IPR000387">
    <property type="entry name" value="Tyr_Pase_dom"/>
</dbReference>
<evidence type="ECO:0000313" key="8">
    <source>
        <dbReference type="EMBL" id="PWA14636.1"/>
    </source>
</evidence>
<evidence type="ECO:0000256" key="4">
    <source>
        <dbReference type="SAM" id="MobiDB-lite"/>
    </source>
</evidence>